<dbReference type="Pfam" id="PF20655">
    <property type="entry name" value="Vps52_C"/>
    <property type="match status" value="1"/>
</dbReference>
<dbReference type="GO" id="GO:0019905">
    <property type="term" value="F:syntaxin binding"/>
    <property type="evidence" value="ECO:0007669"/>
    <property type="project" value="TreeGrafter"/>
</dbReference>
<dbReference type="GO" id="GO:0006896">
    <property type="term" value="P:Golgi to vacuole transport"/>
    <property type="evidence" value="ECO:0007669"/>
    <property type="project" value="TreeGrafter"/>
</dbReference>
<evidence type="ECO:0000313" key="3">
    <source>
        <dbReference type="EMBL" id="CAD6212982.1"/>
    </source>
</evidence>
<dbReference type="AlphaFoldDB" id="A0A811N048"/>
<evidence type="ECO:0000259" key="2">
    <source>
        <dbReference type="Pfam" id="PF20655"/>
    </source>
</evidence>
<feature type="domain" description="Vps52 C-terminal" evidence="2">
    <location>
        <begin position="4"/>
        <end position="155"/>
    </location>
</feature>
<reference evidence="3" key="1">
    <citation type="submission" date="2020-10" db="EMBL/GenBank/DDBJ databases">
        <authorList>
            <person name="Han B."/>
            <person name="Lu T."/>
            <person name="Zhao Q."/>
            <person name="Huang X."/>
            <person name="Zhao Y."/>
        </authorList>
    </citation>
    <scope>NUCLEOTIDE SEQUENCE</scope>
</reference>
<dbReference type="InterPro" id="IPR048361">
    <property type="entry name" value="Vps52_C"/>
</dbReference>
<protein>
    <recommendedName>
        <fullName evidence="2">Vps52 C-terminal domain-containing protein</fullName>
    </recommendedName>
</protein>
<evidence type="ECO:0000256" key="1">
    <source>
        <dbReference type="SAM" id="MobiDB-lite"/>
    </source>
</evidence>
<name>A0A811N048_9POAL</name>
<dbReference type="GO" id="GO:0032456">
    <property type="term" value="P:endocytic recycling"/>
    <property type="evidence" value="ECO:0007669"/>
    <property type="project" value="TreeGrafter"/>
</dbReference>
<dbReference type="PANTHER" id="PTHR14190">
    <property type="entry name" value="SUPPRESSOR OF ACTIN MUTATIONS 2/VACUOLAR PROTEIN SORTING 52"/>
    <property type="match status" value="1"/>
</dbReference>
<organism evidence="3 4">
    <name type="scientific">Miscanthus lutarioriparius</name>
    <dbReference type="NCBI Taxonomy" id="422564"/>
    <lineage>
        <taxon>Eukaryota</taxon>
        <taxon>Viridiplantae</taxon>
        <taxon>Streptophyta</taxon>
        <taxon>Embryophyta</taxon>
        <taxon>Tracheophyta</taxon>
        <taxon>Spermatophyta</taxon>
        <taxon>Magnoliopsida</taxon>
        <taxon>Liliopsida</taxon>
        <taxon>Poales</taxon>
        <taxon>Poaceae</taxon>
        <taxon>PACMAD clade</taxon>
        <taxon>Panicoideae</taxon>
        <taxon>Andropogonodae</taxon>
        <taxon>Andropogoneae</taxon>
        <taxon>Saccharinae</taxon>
        <taxon>Miscanthus</taxon>
    </lineage>
</organism>
<comment type="caution">
    <text evidence="3">The sequence shown here is derived from an EMBL/GenBank/DDBJ whole genome shotgun (WGS) entry which is preliminary data.</text>
</comment>
<evidence type="ECO:0000313" key="4">
    <source>
        <dbReference type="Proteomes" id="UP000604825"/>
    </source>
</evidence>
<feature type="compositionally biased region" description="Low complexity" evidence="1">
    <location>
        <begin position="318"/>
        <end position="327"/>
    </location>
</feature>
<keyword evidence="4" id="KW-1185">Reference proteome</keyword>
<dbReference type="GO" id="GO:0000938">
    <property type="term" value="C:GARP complex"/>
    <property type="evidence" value="ECO:0007669"/>
    <property type="project" value="TreeGrafter"/>
</dbReference>
<proteinExistence type="predicted"/>
<dbReference type="PANTHER" id="PTHR14190:SF11">
    <property type="entry name" value="OS10G0488300 PROTEIN"/>
    <property type="match status" value="1"/>
</dbReference>
<dbReference type="Proteomes" id="UP000604825">
    <property type="component" value="Unassembled WGS sequence"/>
</dbReference>
<dbReference type="EMBL" id="CAJGYO010000002">
    <property type="protein sequence ID" value="CAD6212982.1"/>
    <property type="molecule type" value="Genomic_DNA"/>
</dbReference>
<dbReference type="GO" id="GO:0005829">
    <property type="term" value="C:cytosol"/>
    <property type="evidence" value="ECO:0007669"/>
    <property type="project" value="GOC"/>
</dbReference>
<dbReference type="InterPro" id="IPR007258">
    <property type="entry name" value="Vps52"/>
</dbReference>
<dbReference type="OrthoDB" id="19482at2759"/>
<dbReference type="GO" id="GO:0042147">
    <property type="term" value="P:retrograde transport, endosome to Golgi"/>
    <property type="evidence" value="ECO:0007669"/>
    <property type="project" value="TreeGrafter"/>
</dbReference>
<accession>A0A811N048</accession>
<feature type="region of interest" description="Disordered" evidence="1">
    <location>
        <begin position="286"/>
        <end position="340"/>
    </location>
</feature>
<gene>
    <name evidence="3" type="ORF">NCGR_LOCUS8697</name>
</gene>
<sequence length="427" mass="48977">MAKIMMAPKLVMCDRRLPCFDNYFDKALMYLWPRFKVVFDMYLQSLYQCDAQTIWIDGTHPHHIARCYVEFTASLVQLNAECGDGQLDMNFERLQSAIDVLLIRLAQTFTTTKLQHLFLLNNYDMAISVLKEAGDEAKKLQRYFEEKLETNMMAFVDDLLMEHFSDLLRFVRSHVSEDLVSYTDDTNIADVEPVVKNFAMKWRTALELMHNEVITSCSNLLSGMATLKAAMTQLLNDYNRLSEWEKYPSTVMCKRSSKIHLDLNMYGHISSKVRCSPEQLAESAIRPASCGNKARPGRPQPGDSRPRRNPTTQHPSTGPKSGGRSIPSPSPPSGLRDHDRTGLPALWERRVWACGYTATAQCRRGACHVARFWCLANHYSVLVDHTFPNREPSLVLESVHQHYRTPEKANFGRIKNHLLFLNWLVVK</sequence>